<dbReference type="SUPFAM" id="SSF53167">
    <property type="entry name" value="Purine and uridine phosphorylases"/>
    <property type="match status" value="1"/>
</dbReference>
<dbReference type="PANTHER" id="PTHR46082">
    <property type="entry name" value="ATP/GTP-BINDING PROTEIN-RELATED"/>
    <property type="match status" value="1"/>
</dbReference>
<dbReference type="Gene3D" id="3.40.50.1580">
    <property type="entry name" value="Nucleoside phosphorylase domain"/>
    <property type="match status" value="1"/>
</dbReference>
<dbReference type="PANTHER" id="PTHR46082:SF6">
    <property type="entry name" value="AAA+ ATPASE DOMAIN-CONTAINING PROTEIN-RELATED"/>
    <property type="match status" value="1"/>
</dbReference>
<dbReference type="InterPro" id="IPR053137">
    <property type="entry name" value="NLR-like"/>
</dbReference>
<organism evidence="4 5">
    <name type="scientific">Aspergillus parasiticus</name>
    <dbReference type="NCBI Taxonomy" id="5067"/>
    <lineage>
        <taxon>Eukaryota</taxon>
        <taxon>Fungi</taxon>
        <taxon>Dikarya</taxon>
        <taxon>Ascomycota</taxon>
        <taxon>Pezizomycotina</taxon>
        <taxon>Eurotiomycetes</taxon>
        <taxon>Eurotiomycetidae</taxon>
        <taxon>Eurotiales</taxon>
        <taxon>Aspergillaceae</taxon>
        <taxon>Aspergillus</taxon>
        <taxon>Aspergillus subgen. Circumdati</taxon>
    </lineage>
</organism>
<dbReference type="OMA" id="RQHDPLC"/>
<dbReference type="SUPFAM" id="SSF52540">
    <property type="entry name" value="P-loop containing nucleoside triphosphate hydrolases"/>
    <property type="match status" value="2"/>
</dbReference>
<dbReference type="Pfam" id="PF24883">
    <property type="entry name" value="NPHP3_N"/>
    <property type="match status" value="1"/>
</dbReference>
<accession>A0A5N6E3E8</accession>
<name>A0A5N6E3E8_ASPPA</name>
<evidence type="ECO:0000256" key="2">
    <source>
        <dbReference type="SAM" id="MobiDB-lite"/>
    </source>
</evidence>
<dbReference type="Proteomes" id="UP000326532">
    <property type="component" value="Unassembled WGS sequence"/>
</dbReference>
<sequence length="733" mass="82076">MRSKCKMLQQDTEGVTSNPTQSSEISPEAITVAIFCALSYEVVAVKYSLDEEFRYRSMGAGPQKYVYSFGCIRGHSLVIARPSQTGTMSAAQCAANLSQQFLNVRFALVVGIGAGIPNPPTRDIRLGDISVGIPQDNHPGVIQYDFGKYEEDGYVLKGSLNKLPSILISADGSLEEDEIMDRSPLRKILWSITKKPRFKRPDNGDCLFKEDSNHIEKGRDCTECLASGTAKLVLLDMRRRKDPVVHRGLILSGSGVIKKPQDRYRLCRDYHNIPCLVVRGKCDYADTHKQDGWHYFAAATAASYCKAVLCRFNIKSLEGISNHSQCLLGARVELLQQIQQWAESTEGKCIFWLQGMAGTGKSTVARSVANDLGNKSLLGASFSFTRGEQDGQNGKRLFSTLIRQLLVTIPGMIPAFEKPLFRPILGLSLDPIRAVITVLDALDECEDDDIKLILQLLPKLQQAKAVKAPLHEIPEMVIKCDILLFLEHRFSEIKEESFLRGRVLPPDWPGKDALQSIATLSVPSFIFVAALCRFVGDKKWTPETRLAAIFKDPAIDSASEMERVYLPILNQAIFGQTEREEKQLVQEFQAIDGVIIILDSPLSVNALEQLLDIPQNDIKIRLDSFRSVLEIPESPDMPVRLLHASFRDFLLILTRKQTGYISLGLQYACQYWVYHLMRSTDPVAQLERAFLFLSEYLLQWLEAMSLLGALSKALRMIDILQTIMQDIAEITPL</sequence>
<evidence type="ECO:0000313" key="5">
    <source>
        <dbReference type="Proteomes" id="UP000326532"/>
    </source>
</evidence>
<feature type="region of interest" description="Disordered" evidence="2">
    <location>
        <begin position="1"/>
        <end position="22"/>
    </location>
</feature>
<dbReference type="GO" id="GO:0003824">
    <property type="term" value="F:catalytic activity"/>
    <property type="evidence" value="ECO:0007669"/>
    <property type="project" value="InterPro"/>
</dbReference>
<dbReference type="Gene3D" id="3.40.50.300">
    <property type="entry name" value="P-loop containing nucleotide triphosphate hydrolases"/>
    <property type="match status" value="1"/>
</dbReference>
<evidence type="ECO:0000259" key="3">
    <source>
        <dbReference type="Pfam" id="PF24883"/>
    </source>
</evidence>
<reference evidence="4 5" key="1">
    <citation type="submission" date="2019-04" db="EMBL/GenBank/DDBJ databases">
        <title>Fungal friends and foes A comparative genomics study of 23 Aspergillus species from section Flavi.</title>
        <authorList>
            <consortium name="DOE Joint Genome Institute"/>
            <person name="Kjaerbolling I."/>
            <person name="Vesth T.C."/>
            <person name="Frisvad J.C."/>
            <person name="Nybo J.L."/>
            <person name="Theobald S."/>
            <person name="Kildgaard S."/>
            <person name="Petersen T.I."/>
            <person name="Kuo A."/>
            <person name="Sato A."/>
            <person name="Lyhne E.K."/>
            <person name="Kogle M.E."/>
            <person name="Wiebenga A."/>
            <person name="Kun R.S."/>
            <person name="Lubbers R.J."/>
            <person name="Makela M.R."/>
            <person name="Barry K."/>
            <person name="Chovatia M."/>
            <person name="Clum A."/>
            <person name="Daum C."/>
            <person name="Haridas S."/>
            <person name="He G."/>
            <person name="LaButti K."/>
            <person name="Lipzen A."/>
            <person name="Mondo S."/>
            <person name="Pangilinan J."/>
            <person name="Riley R."/>
            <person name="Salamov A."/>
            <person name="Simmons B.A."/>
            <person name="Magnuson J.K."/>
            <person name="Henrissat B."/>
            <person name="Mortensen U.H."/>
            <person name="Larsen T.O."/>
            <person name="De vries R.P."/>
            <person name="Grigoriev I.V."/>
            <person name="Machida M."/>
            <person name="Baker S.E."/>
            <person name="Andersen M.R."/>
        </authorList>
    </citation>
    <scope>NUCLEOTIDE SEQUENCE [LARGE SCALE GENOMIC DNA]</scope>
    <source>
        <strain evidence="4 5">CBS 117618</strain>
    </source>
</reference>
<keyword evidence="1" id="KW-0677">Repeat</keyword>
<keyword evidence="5" id="KW-1185">Reference proteome</keyword>
<dbReference type="GO" id="GO:0009116">
    <property type="term" value="P:nucleoside metabolic process"/>
    <property type="evidence" value="ECO:0007669"/>
    <property type="project" value="InterPro"/>
</dbReference>
<dbReference type="VEuPathDB" id="FungiDB:BDV34DRAFT_235983"/>
<evidence type="ECO:0000256" key="1">
    <source>
        <dbReference type="ARBA" id="ARBA00022737"/>
    </source>
</evidence>
<dbReference type="InterPro" id="IPR027417">
    <property type="entry name" value="P-loop_NTPase"/>
</dbReference>
<gene>
    <name evidence="4" type="ORF">BDV34DRAFT_235983</name>
</gene>
<feature type="domain" description="Nephrocystin 3-like N-terminal" evidence="3">
    <location>
        <begin position="336"/>
        <end position="464"/>
    </location>
</feature>
<dbReference type="EMBL" id="ML734940">
    <property type="protein sequence ID" value="KAB8210950.1"/>
    <property type="molecule type" value="Genomic_DNA"/>
</dbReference>
<evidence type="ECO:0000313" key="4">
    <source>
        <dbReference type="EMBL" id="KAB8210950.1"/>
    </source>
</evidence>
<dbReference type="InterPro" id="IPR056884">
    <property type="entry name" value="NPHP3-like_N"/>
</dbReference>
<protein>
    <recommendedName>
        <fullName evidence="3">Nephrocystin 3-like N-terminal domain-containing protein</fullName>
    </recommendedName>
</protein>
<proteinExistence type="predicted"/>
<feature type="compositionally biased region" description="Polar residues" evidence="2">
    <location>
        <begin position="9"/>
        <end position="22"/>
    </location>
</feature>
<dbReference type="InterPro" id="IPR035994">
    <property type="entry name" value="Nucleoside_phosphorylase_sf"/>
</dbReference>
<dbReference type="AlphaFoldDB" id="A0A5N6E3E8"/>